<evidence type="ECO:0000256" key="1">
    <source>
        <dbReference type="ARBA" id="ARBA00022679"/>
    </source>
</evidence>
<reference evidence="3 4" key="1">
    <citation type="journal article" date="2020" name="Biotechnol. Biofuels">
        <title>New insights from the biogas microbiome by comprehensive genome-resolved metagenomics of nearly 1600 species originating from multiple anaerobic digesters.</title>
        <authorList>
            <person name="Campanaro S."/>
            <person name="Treu L."/>
            <person name="Rodriguez-R L.M."/>
            <person name="Kovalovszki A."/>
            <person name="Ziels R.M."/>
            <person name="Maus I."/>
            <person name="Zhu X."/>
            <person name="Kougias P.G."/>
            <person name="Basile A."/>
            <person name="Luo G."/>
            <person name="Schluter A."/>
            <person name="Konstantinidis K.T."/>
            <person name="Angelidaki I."/>
        </authorList>
    </citation>
    <scope>NUCLEOTIDE SEQUENCE [LARGE SCALE GENOMIC DNA]</scope>
    <source>
        <strain evidence="3">AS27yjCOA_65</strain>
    </source>
</reference>
<dbReference type="InterPro" id="IPR002618">
    <property type="entry name" value="UDPGP_fam"/>
</dbReference>
<evidence type="ECO:0000313" key="3">
    <source>
        <dbReference type="EMBL" id="NMC62872.1"/>
    </source>
</evidence>
<protein>
    <submittedName>
        <fullName evidence="3">UTP--glucose-1-phosphate uridylyltransferase</fullName>
    </submittedName>
</protein>
<evidence type="ECO:0000313" key="4">
    <source>
        <dbReference type="Proteomes" id="UP000524246"/>
    </source>
</evidence>
<feature type="non-terminal residue" evidence="3">
    <location>
        <position position="1"/>
    </location>
</feature>
<evidence type="ECO:0000256" key="2">
    <source>
        <dbReference type="ARBA" id="ARBA00022695"/>
    </source>
</evidence>
<accession>A0A7X9FRH5</accession>
<keyword evidence="1 3" id="KW-0808">Transferase</keyword>
<keyword evidence="2 3" id="KW-0548">Nucleotidyltransferase</keyword>
<comment type="caution">
    <text evidence="3">The sequence shown here is derived from an EMBL/GenBank/DDBJ whole genome shotgun (WGS) entry which is preliminary data.</text>
</comment>
<dbReference type="EMBL" id="JAAZON010000299">
    <property type="protein sequence ID" value="NMC62872.1"/>
    <property type="molecule type" value="Genomic_DNA"/>
</dbReference>
<organism evidence="3 4">
    <name type="scientific">SAR324 cluster bacterium</name>
    <dbReference type="NCBI Taxonomy" id="2024889"/>
    <lineage>
        <taxon>Bacteria</taxon>
        <taxon>Deltaproteobacteria</taxon>
        <taxon>SAR324 cluster</taxon>
    </lineage>
</organism>
<dbReference type="GO" id="GO:0070569">
    <property type="term" value="F:uridylyltransferase activity"/>
    <property type="evidence" value="ECO:0007669"/>
    <property type="project" value="InterPro"/>
</dbReference>
<dbReference type="AlphaFoldDB" id="A0A7X9FRH5"/>
<name>A0A7X9FRH5_9DELT</name>
<dbReference type="Proteomes" id="UP000524246">
    <property type="component" value="Unassembled WGS sequence"/>
</dbReference>
<dbReference type="SUPFAM" id="SSF53448">
    <property type="entry name" value="Nucleotide-diphospho-sugar transferases"/>
    <property type="match status" value="1"/>
</dbReference>
<proteinExistence type="predicted"/>
<dbReference type="InterPro" id="IPR029044">
    <property type="entry name" value="Nucleotide-diphossugar_trans"/>
</dbReference>
<dbReference type="Gene3D" id="3.90.550.10">
    <property type="entry name" value="Spore Coat Polysaccharide Biosynthesis Protein SpsA, Chain A"/>
    <property type="match status" value="1"/>
</dbReference>
<sequence>SPGRSVGLRLVPTVRDLHFAWEEMPQKVEDEQKQKVIDSLHKALIGWAQSMGEGTDYVDNLPHQCLHPVGHWYEIPNLLLNGILEEMLRVRPNLKYLMLHNIDTLGASLDPEILGLHIAKNNCLSFEVISRRIEDRGGGLARVNGQVRLVEGLAMPREDDEFNLSYYNSMTTWIDLDLLLKVFKLCRNDLPNKTKVAAAIRDVAARMQTYITIKDVKKRWGYGQEDIYPVVQWEKLWSDMSGLPDLQSGFFVVPRIRGQQLKEIAQLDIWFRDGSAKYVESICEWGE</sequence>
<gene>
    <name evidence="3" type="ORF">GYA55_06845</name>
</gene>
<dbReference type="Pfam" id="PF01704">
    <property type="entry name" value="UDPGP"/>
    <property type="match status" value="1"/>
</dbReference>